<dbReference type="Proteomes" id="UP000078383">
    <property type="component" value="Unassembled WGS sequence"/>
</dbReference>
<protein>
    <submittedName>
        <fullName evidence="2">Transposase</fullName>
    </submittedName>
</protein>
<reference evidence="2 3" key="1">
    <citation type="submission" date="2015-09" db="EMBL/GenBank/DDBJ databases">
        <authorList>
            <consortium name="Pathogen Informatics"/>
        </authorList>
    </citation>
    <scope>NUCLEOTIDE SEQUENCE [LARGE SCALE GENOMIC DNA]</scope>
    <source>
        <strain evidence="2 3">2789STDY5834889</strain>
    </source>
</reference>
<dbReference type="OrthoDB" id="9794050at2"/>
<dbReference type="RefSeq" id="WP_081021314.1">
    <property type="nucleotide sequence ID" value="NZ_CZBX01000005.1"/>
</dbReference>
<sequence length="304" mass="35643">MWSTLRLLIIILLCRVINLLSHLYTDVILQPLNHINEYIAMCDIIDHYTATNPTRKPLFIADRGFVSFNVFAHAIENNAYFLVRARESNPRSMLATIKLPDSPEYDIIFERWLTKKNTKTVKAEPEVYKTIANRTFDYLDPKSKSLYYISFRIMSFVLPNGNTEVVYTNLPKEDFSTEELRELYNMRWGIETSFRDIKYAAGLLFFHSRKKDLVIQEIYAKLILYNFCELITGAIVVKKKDRKYSYQINFSIAIAICTEFLRRSCASPPVDVIALIGRELIAVRPDRRNPRYLRARTATTFQYR</sequence>
<dbReference type="Pfam" id="PF01609">
    <property type="entry name" value="DDE_Tnp_1"/>
    <property type="match status" value="1"/>
</dbReference>
<dbReference type="InterPro" id="IPR002559">
    <property type="entry name" value="Transposase_11"/>
</dbReference>
<accession>A0A174ZIT6</accession>
<dbReference type="EMBL" id="CZBX01000005">
    <property type="protein sequence ID" value="CUQ85757.1"/>
    <property type="molecule type" value="Genomic_DNA"/>
</dbReference>
<dbReference type="PANTHER" id="PTHR33258:SF1">
    <property type="entry name" value="TRANSPOSASE INSL FOR INSERTION SEQUENCE ELEMENT IS186A-RELATED"/>
    <property type="match status" value="1"/>
</dbReference>
<gene>
    <name evidence="2" type="ORF">ERS852502_01187</name>
</gene>
<dbReference type="GO" id="GO:0003677">
    <property type="term" value="F:DNA binding"/>
    <property type="evidence" value="ECO:0007669"/>
    <property type="project" value="InterPro"/>
</dbReference>
<evidence type="ECO:0000313" key="2">
    <source>
        <dbReference type="EMBL" id="CUQ85757.1"/>
    </source>
</evidence>
<dbReference type="GO" id="GO:0004803">
    <property type="term" value="F:transposase activity"/>
    <property type="evidence" value="ECO:0007669"/>
    <property type="project" value="InterPro"/>
</dbReference>
<organism evidence="2 3">
    <name type="scientific">[Ruminococcus] torques</name>
    <dbReference type="NCBI Taxonomy" id="33039"/>
    <lineage>
        <taxon>Bacteria</taxon>
        <taxon>Bacillati</taxon>
        <taxon>Bacillota</taxon>
        <taxon>Clostridia</taxon>
        <taxon>Lachnospirales</taxon>
        <taxon>Lachnospiraceae</taxon>
        <taxon>Mediterraneibacter</taxon>
    </lineage>
</organism>
<feature type="domain" description="Transposase IS4-like" evidence="1">
    <location>
        <begin position="16"/>
        <end position="227"/>
    </location>
</feature>
<name>A0A174ZIT6_9FIRM</name>
<dbReference type="PANTHER" id="PTHR33258">
    <property type="entry name" value="TRANSPOSASE INSL FOR INSERTION SEQUENCE ELEMENT IS186A-RELATED"/>
    <property type="match status" value="1"/>
</dbReference>
<dbReference type="InterPro" id="IPR012337">
    <property type="entry name" value="RNaseH-like_sf"/>
</dbReference>
<dbReference type="GO" id="GO:0006313">
    <property type="term" value="P:DNA transposition"/>
    <property type="evidence" value="ECO:0007669"/>
    <property type="project" value="InterPro"/>
</dbReference>
<dbReference type="AlphaFoldDB" id="A0A174ZIT6"/>
<proteinExistence type="predicted"/>
<evidence type="ECO:0000313" key="3">
    <source>
        <dbReference type="Proteomes" id="UP000078383"/>
    </source>
</evidence>
<dbReference type="SUPFAM" id="SSF53098">
    <property type="entry name" value="Ribonuclease H-like"/>
    <property type="match status" value="1"/>
</dbReference>
<dbReference type="Gene3D" id="3.90.350.10">
    <property type="entry name" value="Transposase Inhibitor Protein From Tn5, Chain A, domain 1"/>
    <property type="match status" value="1"/>
</dbReference>
<evidence type="ECO:0000259" key="1">
    <source>
        <dbReference type="Pfam" id="PF01609"/>
    </source>
</evidence>